<keyword evidence="3" id="KW-1185">Reference proteome</keyword>
<name>K3WF45_GLOUD</name>
<dbReference type="InParanoid" id="K3WF45"/>
<reference evidence="3" key="2">
    <citation type="submission" date="2010-04" db="EMBL/GenBank/DDBJ databases">
        <authorList>
            <person name="Buell R."/>
            <person name="Hamilton J."/>
            <person name="Hostetler J."/>
        </authorList>
    </citation>
    <scope>NUCLEOTIDE SEQUENCE [LARGE SCALE GENOMIC DNA]</scope>
    <source>
        <strain evidence="3">DAOM:BR144</strain>
    </source>
</reference>
<reference evidence="3" key="1">
    <citation type="journal article" date="2010" name="Genome Biol.">
        <title>Genome sequence of the necrotrophic plant pathogen Pythium ultimum reveals original pathogenicity mechanisms and effector repertoire.</title>
        <authorList>
            <person name="Levesque C.A."/>
            <person name="Brouwer H."/>
            <person name="Cano L."/>
            <person name="Hamilton J.P."/>
            <person name="Holt C."/>
            <person name="Huitema E."/>
            <person name="Raffaele S."/>
            <person name="Robideau G.P."/>
            <person name="Thines M."/>
            <person name="Win J."/>
            <person name="Zerillo M.M."/>
            <person name="Beakes G.W."/>
            <person name="Boore J.L."/>
            <person name="Busam D."/>
            <person name="Dumas B."/>
            <person name="Ferriera S."/>
            <person name="Fuerstenberg S.I."/>
            <person name="Gachon C.M."/>
            <person name="Gaulin E."/>
            <person name="Govers F."/>
            <person name="Grenville-Briggs L."/>
            <person name="Horner N."/>
            <person name="Hostetler J."/>
            <person name="Jiang R.H."/>
            <person name="Johnson J."/>
            <person name="Krajaejun T."/>
            <person name="Lin H."/>
            <person name="Meijer H.J."/>
            <person name="Moore B."/>
            <person name="Morris P."/>
            <person name="Phuntmart V."/>
            <person name="Puiu D."/>
            <person name="Shetty J."/>
            <person name="Stajich J.E."/>
            <person name="Tripathy S."/>
            <person name="Wawra S."/>
            <person name="van West P."/>
            <person name="Whitty B.R."/>
            <person name="Coutinho P.M."/>
            <person name="Henrissat B."/>
            <person name="Martin F."/>
            <person name="Thomas P.D."/>
            <person name="Tyler B.M."/>
            <person name="De Vries R.P."/>
            <person name="Kamoun S."/>
            <person name="Yandell M."/>
            <person name="Tisserat N."/>
            <person name="Buell C.R."/>
        </authorList>
    </citation>
    <scope>NUCLEOTIDE SEQUENCE</scope>
    <source>
        <strain evidence="3">DAOM:BR144</strain>
    </source>
</reference>
<dbReference type="Pfam" id="PF13602">
    <property type="entry name" value="ADH_zinc_N_2"/>
    <property type="match status" value="1"/>
</dbReference>
<dbReference type="eggNOG" id="KOG1198">
    <property type="taxonomic scope" value="Eukaryota"/>
</dbReference>
<dbReference type="PANTHER" id="PTHR11695">
    <property type="entry name" value="ALCOHOL DEHYDROGENASE RELATED"/>
    <property type="match status" value="1"/>
</dbReference>
<dbReference type="EnsemblProtists" id="PYU1_T003586">
    <property type="protein sequence ID" value="PYU1_T003586"/>
    <property type="gene ID" value="PYU1_G003576"/>
</dbReference>
<dbReference type="SUPFAM" id="SSF50129">
    <property type="entry name" value="GroES-like"/>
    <property type="match status" value="1"/>
</dbReference>
<dbReference type="Gene3D" id="3.90.180.10">
    <property type="entry name" value="Medium-chain alcohol dehydrogenases, catalytic domain"/>
    <property type="match status" value="1"/>
</dbReference>
<dbReference type="STRING" id="431595.K3WF45"/>
<dbReference type="InterPro" id="IPR011032">
    <property type="entry name" value="GroES-like_sf"/>
</dbReference>
<dbReference type="SUPFAM" id="SSF51735">
    <property type="entry name" value="NAD(P)-binding Rossmann-fold domains"/>
    <property type="match status" value="1"/>
</dbReference>
<accession>K3WF45</accession>
<sequence>MPLFEMYSQIDLTPHNRPPLHTNPSTSTIASSIPATFRAYRYAQHGAAEDVLKLHSDVKQVSLEPTQVRVKVHSAAINPVDIPLMANYLPSLLSSHPTPEHPFGFGFDGAGTVVEVGSGVKDAGGDLQLGDAVYFMTSFAAFGSFAEYFTLDHAFVARKPKTLSFDQAAGVPLVALTSYQALKEHAKLQSGERVLILGGSSATGIYGIQIAKAIGAHVTVTASTRNVAFVKSLGADKVIEYTTIKWVDALPSHSVDVIYDCGVEANAWNTDAQTVLRKETGRFVTLLRIQDPVIESKFGAKNCGQILVYPSASQLVELAELIDGGKVVTPIDSLYSFENVQEAVAHTLTGRATGKLVIQIAPNA</sequence>
<dbReference type="EMBL" id="GL376638">
    <property type="status" value="NOT_ANNOTATED_CDS"/>
    <property type="molecule type" value="Genomic_DNA"/>
</dbReference>
<evidence type="ECO:0000259" key="1">
    <source>
        <dbReference type="SMART" id="SM00829"/>
    </source>
</evidence>
<dbReference type="VEuPathDB" id="FungiDB:PYU1_G003576"/>
<evidence type="ECO:0000313" key="2">
    <source>
        <dbReference type="EnsemblProtists" id="PYU1_T003586"/>
    </source>
</evidence>
<feature type="domain" description="Enoyl reductase (ER)" evidence="1">
    <location>
        <begin position="47"/>
        <end position="358"/>
    </location>
</feature>
<dbReference type="Proteomes" id="UP000019132">
    <property type="component" value="Unassembled WGS sequence"/>
</dbReference>
<dbReference type="OMA" id="VRHIARP"/>
<dbReference type="Pfam" id="PF08240">
    <property type="entry name" value="ADH_N"/>
    <property type="match status" value="1"/>
</dbReference>
<dbReference type="PANTHER" id="PTHR11695:SF294">
    <property type="entry name" value="RETICULON-4-INTERACTING PROTEIN 1, MITOCHONDRIAL"/>
    <property type="match status" value="1"/>
</dbReference>
<dbReference type="CDD" id="cd05289">
    <property type="entry name" value="MDR_like_2"/>
    <property type="match status" value="1"/>
</dbReference>
<protein>
    <recommendedName>
        <fullName evidence="1">Enoyl reductase (ER) domain-containing protein</fullName>
    </recommendedName>
</protein>
<reference evidence="2" key="3">
    <citation type="submission" date="2015-02" db="UniProtKB">
        <authorList>
            <consortium name="EnsemblProtists"/>
        </authorList>
    </citation>
    <scope>IDENTIFICATION</scope>
    <source>
        <strain evidence="2">DAOM BR144</strain>
    </source>
</reference>
<dbReference type="InterPro" id="IPR020843">
    <property type="entry name" value="ER"/>
</dbReference>
<dbReference type="HOGENOM" id="CLU_026673_3_3_1"/>
<dbReference type="InterPro" id="IPR036291">
    <property type="entry name" value="NAD(P)-bd_dom_sf"/>
</dbReference>
<dbReference type="SMART" id="SM00829">
    <property type="entry name" value="PKS_ER"/>
    <property type="match status" value="1"/>
</dbReference>
<dbReference type="Gene3D" id="3.40.50.720">
    <property type="entry name" value="NAD(P)-binding Rossmann-like Domain"/>
    <property type="match status" value="1"/>
</dbReference>
<proteinExistence type="predicted"/>
<dbReference type="InterPro" id="IPR050700">
    <property type="entry name" value="YIM1/Zinc_Alcohol_DH_Fams"/>
</dbReference>
<dbReference type="GO" id="GO:0016491">
    <property type="term" value="F:oxidoreductase activity"/>
    <property type="evidence" value="ECO:0007669"/>
    <property type="project" value="InterPro"/>
</dbReference>
<dbReference type="AlphaFoldDB" id="K3WF45"/>
<evidence type="ECO:0000313" key="3">
    <source>
        <dbReference type="Proteomes" id="UP000019132"/>
    </source>
</evidence>
<dbReference type="InterPro" id="IPR013154">
    <property type="entry name" value="ADH-like_N"/>
</dbReference>
<organism evidence="2 3">
    <name type="scientific">Globisporangium ultimum (strain ATCC 200006 / CBS 805.95 / DAOM BR144)</name>
    <name type="common">Pythium ultimum</name>
    <dbReference type="NCBI Taxonomy" id="431595"/>
    <lineage>
        <taxon>Eukaryota</taxon>
        <taxon>Sar</taxon>
        <taxon>Stramenopiles</taxon>
        <taxon>Oomycota</taxon>
        <taxon>Peronosporomycetes</taxon>
        <taxon>Pythiales</taxon>
        <taxon>Pythiaceae</taxon>
        <taxon>Globisporangium</taxon>
    </lineage>
</organism>